<comment type="function">
    <text evidence="7">Responsible for the coupling of flagellin expression to flagellar assembly by preventing expression of the flagellin genes when a component of the middle class of proteins is defective. It negatively regulates flagellar genes by inhibiting the activity of FliA by directly binding to FliA.</text>
</comment>
<dbReference type="InterPro" id="IPR007412">
    <property type="entry name" value="FlgM"/>
</dbReference>
<keyword evidence="5" id="KW-0805">Transcription regulation</keyword>
<evidence type="ECO:0000313" key="12">
    <source>
        <dbReference type="Proteomes" id="UP000588068"/>
    </source>
</evidence>
<keyword evidence="11" id="KW-0969">Cilium</keyword>
<dbReference type="GO" id="GO:0044781">
    <property type="term" value="P:bacterial-type flagellum organization"/>
    <property type="evidence" value="ECO:0007669"/>
    <property type="project" value="UniProtKB-KW"/>
</dbReference>
<dbReference type="AlphaFoldDB" id="A0A841HN62"/>
<name>A0A841HN62_9GAMM</name>
<keyword evidence="6" id="KW-0804">Transcription</keyword>
<evidence type="ECO:0000313" key="11">
    <source>
        <dbReference type="EMBL" id="MBB6094193.1"/>
    </source>
</evidence>
<evidence type="ECO:0000256" key="9">
    <source>
        <dbReference type="SAM" id="MobiDB-lite"/>
    </source>
</evidence>
<evidence type="ECO:0000256" key="1">
    <source>
        <dbReference type="ARBA" id="ARBA00005322"/>
    </source>
</evidence>
<reference evidence="11 12" key="1">
    <citation type="submission" date="2020-08" db="EMBL/GenBank/DDBJ databases">
        <title>Genomic Encyclopedia of Type Strains, Phase IV (KMG-IV): sequencing the most valuable type-strain genomes for metagenomic binning, comparative biology and taxonomic classification.</title>
        <authorList>
            <person name="Goeker M."/>
        </authorList>
    </citation>
    <scope>NUCLEOTIDE SEQUENCE [LARGE SCALE GENOMIC DNA]</scope>
    <source>
        <strain evidence="11 12">DSM 26723</strain>
    </source>
</reference>
<evidence type="ECO:0000256" key="2">
    <source>
        <dbReference type="ARBA" id="ARBA00017823"/>
    </source>
</evidence>
<comment type="caution">
    <text evidence="11">The sequence shown here is derived from an EMBL/GenBank/DDBJ whole genome shotgun (WGS) entry which is preliminary data.</text>
</comment>
<dbReference type="SUPFAM" id="SSF101498">
    <property type="entry name" value="Anti-sigma factor FlgM"/>
    <property type="match status" value="1"/>
</dbReference>
<feature type="compositionally biased region" description="Polar residues" evidence="9">
    <location>
        <begin position="7"/>
        <end position="27"/>
    </location>
</feature>
<feature type="region of interest" description="Disordered" evidence="9">
    <location>
        <begin position="1"/>
        <end position="42"/>
    </location>
</feature>
<dbReference type="GO" id="GO:0045892">
    <property type="term" value="P:negative regulation of DNA-templated transcription"/>
    <property type="evidence" value="ECO:0007669"/>
    <property type="project" value="InterPro"/>
</dbReference>
<comment type="similarity">
    <text evidence="1">Belongs to the FlgM family.</text>
</comment>
<dbReference type="Proteomes" id="UP000588068">
    <property type="component" value="Unassembled WGS sequence"/>
</dbReference>
<keyword evidence="11" id="KW-0282">Flagellum</keyword>
<proteinExistence type="inferred from homology"/>
<accession>A0A841HN62</accession>
<keyword evidence="3" id="KW-0678">Repressor</keyword>
<dbReference type="EMBL" id="JACHHZ010000003">
    <property type="protein sequence ID" value="MBB6094193.1"/>
    <property type="molecule type" value="Genomic_DNA"/>
</dbReference>
<evidence type="ECO:0000256" key="5">
    <source>
        <dbReference type="ARBA" id="ARBA00023015"/>
    </source>
</evidence>
<gene>
    <name evidence="11" type="ORF">HNQ60_003074</name>
</gene>
<protein>
    <recommendedName>
        <fullName evidence="2">Negative regulator of flagellin synthesis</fullName>
    </recommendedName>
    <alternativeName>
        <fullName evidence="8">Anti-sigma-28 factor</fullName>
    </alternativeName>
</protein>
<evidence type="ECO:0000256" key="8">
    <source>
        <dbReference type="ARBA" id="ARBA00030117"/>
    </source>
</evidence>
<dbReference type="RefSeq" id="WP_184333229.1">
    <property type="nucleotide sequence ID" value="NZ_JACHHZ010000003.1"/>
</dbReference>
<dbReference type="Pfam" id="PF04316">
    <property type="entry name" value="FlgM"/>
    <property type="match status" value="1"/>
</dbReference>
<dbReference type="InterPro" id="IPR035890">
    <property type="entry name" value="Anti-sigma-28_factor_FlgM_sf"/>
</dbReference>
<dbReference type="NCBIfam" id="TIGR03824">
    <property type="entry name" value="FlgM_jcvi"/>
    <property type="match status" value="1"/>
</dbReference>
<evidence type="ECO:0000259" key="10">
    <source>
        <dbReference type="Pfam" id="PF04316"/>
    </source>
</evidence>
<feature type="domain" description="Anti-sigma-28 factor FlgM C-terminal" evidence="10">
    <location>
        <begin position="43"/>
        <end position="94"/>
    </location>
</feature>
<evidence type="ECO:0000256" key="3">
    <source>
        <dbReference type="ARBA" id="ARBA00022491"/>
    </source>
</evidence>
<evidence type="ECO:0000256" key="4">
    <source>
        <dbReference type="ARBA" id="ARBA00022795"/>
    </source>
</evidence>
<evidence type="ECO:0000256" key="6">
    <source>
        <dbReference type="ARBA" id="ARBA00023163"/>
    </source>
</evidence>
<evidence type="ECO:0000256" key="7">
    <source>
        <dbReference type="ARBA" id="ARBA00024739"/>
    </source>
</evidence>
<sequence>MSIKISDYQNRPVQTGTEKSVSRTGDASSAPAESVQVGSGSPVKITGQARQLASLEQAVQSLPVVNEGRVAEIRLALEEGRYQVNPERIAEKLLRTEQELSAK</sequence>
<keyword evidence="12" id="KW-1185">Reference proteome</keyword>
<keyword evidence="11" id="KW-0966">Cell projection</keyword>
<keyword evidence="4" id="KW-1005">Bacterial flagellum biogenesis</keyword>
<organism evidence="11 12">
    <name type="scientific">Povalibacter uvarum</name>
    <dbReference type="NCBI Taxonomy" id="732238"/>
    <lineage>
        <taxon>Bacteria</taxon>
        <taxon>Pseudomonadati</taxon>
        <taxon>Pseudomonadota</taxon>
        <taxon>Gammaproteobacteria</taxon>
        <taxon>Steroidobacterales</taxon>
        <taxon>Steroidobacteraceae</taxon>
        <taxon>Povalibacter</taxon>
    </lineage>
</organism>
<dbReference type="InterPro" id="IPR031316">
    <property type="entry name" value="FlgM_C"/>
</dbReference>